<dbReference type="EMBL" id="JAOTEM010000002">
    <property type="protein sequence ID" value="MCU7617320.1"/>
    <property type="molecule type" value="Genomic_DNA"/>
</dbReference>
<reference evidence="2" key="1">
    <citation type="submission" date="2023-07" db="EMBL/GenBank/DDBJ databases">
        <title>Chryseobacterium sp. strain PBS4-4 Genome sequencing and assembly.</title>
        <authorList>
            <person name="Jung Y."/>
        </authorList>
    </citation>
    <scope>NUCLEOTIDE SEQUENCE [LARGE SCALE GENOMIC DNA]</scope>
    <source>
        <strain evidence="2">PBS4-4</strain>
    </source>
</reference>
<protein>
    <recommendedName>
        <fullName evidence="3">SGNH/GDSL hydrolase family protein</fullName>
    </recommendedName>
</protein>
<gene>
    <name evidence="1" type="ORF">NZ698_08925</name>
</gene>
<name>A0ABT2W545_9FLAO</name>
<organism evidence="1 2">
    <name type="scientific">Chryseobacterium edaphi</name>
    <dbReference type="NCBI Taxonomy" id="2976532"/>
    <lineage>
        <taxon>Bacteria</taxon>
        <taxon>Pseudomonadati</taxon>
        <taxon>Bacteroidota</taxon>
        <taxon>Flavobacteriia</taxon>
        <taxon>Flavobacteriales</taxon>
        <taxon>Weeksellaceae</taxon>
        <taxon>Chryseobacterium group</taxon>
        <taxon>Chryseobacterium</taxon>
    </lineage>
</organism>
<evidence type="ECO:0008006" key="3">
    <source>
        <dbReference type="Google" id="ProtNLM"/>
    </source>
</evidence>
<proteinExistence type="predicted"/>
<keyword evidence="2" id="KW-1185">Reference proteome</keyword>
<evidence type="ECO:0000313" key="2">
    <source>
        <dbReference type="Proteomes" id="UP001208649"/>
    </source>
</evidence>
<comment type="caution">
    <text evidence="1">The sequence shown here is derived from an EMBL/GenBank/DDBJ whole genome shotgun (WGS) entry which is preliminary data.</text>
</comment>
<dbReference type="Proteomes" id="UP001208649">
    <property type="component" value="Unassembled WGS sequence"/>
</dbReference>
<dbReference type="RefSeq" id="WP_263002768.1">
    <property type="nucleotide sequence ID" value="NZ_JAOTEM010000002.1"/>
</dbReference>
<evidence type="ECO:0000313" key="1">
    <source>
        <dbReference type="EMBL" id="MCU7617320.1"/>
    </source>
</evidence>
<accession>A0ABT2W545</accession>
<sequence>MIKKILNVLYIVLPFLVFSQERISKDESGKVINEAQFHTKWGNENLNLYRWDYMEDKKRICTLKKGQISNPELDYGATLKILEKKLDTVFTENAIIVLDFWYYNDICSISRDDNWPSTELRSVKEFNESKLGKIRELLHKHKQELYVFYIFEKNSKVKKGKKDYFKSFVEDSDNFFRENYFKEQAMCGSNLIITPSGTLLYNGESSIDYLLNNFIN</sequence>